<dbReference type="OrthoDB" id="4428041at2"/>
<name>A0A0B5D3Z5_9CORY</name>
<dbReference type="InterPro" id="IPR034768">
    <property type="entry name" value="4FE4S_WBL"/>
</dbReference>
<dbReference type="Pfam" id="PF02467">
    <property type="entry name" value="Whib"/>
    <property type="match status" value="1"/>
</dbReference>
<accession>A0A0B5D3Z5</accession>
<dbReference type="HOGENOM" id="CLU_2356910_0_0_11"/>
<gene>
    <name evidence="2" type="ORF">B842_09230</name>
</gene>
<dbReference type="RefSeq" id="WP_040086333.1">
    <property type="nucleotide sequence ID" value="NZ_BCSU01000009.1"/>
</dbReference>
<dbReference type="STRING" id="1223515.B842_09230"/>
<proteinExistence type="predicted"/>
<evidence type="ECO:0000259" key="1">
    <source>
        <dbReference type="PROSITE" id="PS51674"/>
    </source>
</evidence>
<dbReference type="PROSITE" id="PS51674">
    <property type="entry name" value="4FE4S_WBL"/>
    <property type="match status" value="1"/>
</dbReference>
<evidence type="ECO:0000313" key="2">
    <source>
        <dbReference type="EMBL" id="AJE33695.1"/>
    </source>
</evidence>
<dbReference type="Proteomes" id="UP000031524">
    <property type="component" value="Chromosome"/>
</dbReference>
<evidence type="ECO:0000313" key="3">
    <source>
        <dbReference type="Proteomes" id="UP000031524"/>
    </source>
</evidence>
<dbReference type="KEGG" id="chm:B842_09230"/>
<protein>
    <recommendedName>
        <fullName evidence="1">4Fe-4S Wbl-type domain-containing protein</fullName>
    </recommendedName>
</protein>
<dbReference type="AlphaFoldDB" id="A0A0B5D3Z5"/>
<reference evidence="2 3" key="1">
    <citation type="submission" date="2013-04" db="EMBL/GenBank/DDBJ databases">
        <title>Complete genome sequence of Corynebacterium humireducens DSM 45392(T), isolated from a wastewater-fed microbial fuel cell.</title>
        <authorList>
            <person name="Ruckert C."/>
            <person name="Albersmeier A."/>
            <person name="Kalinowski J."/>
        </authorList>
    </citation>
    <scope>NUCLEOTIDE SEQUENCE [LARGE SCALE GENOMIC DNA]</scope>
    <source>
        <strain evidence="3">MFC-5</strain>
    </source>
</reference>
<keyword evidence="3" id="KW-1185">Reference proteome</keyword>
<dbReference type="EMBL" id="CP005286">
    <property type="protein sequence ID" value="AJE33695.1"/>
    <property type="molecule type" value="Genomic_DNA"/>
</dbReference>
<sequence length="97" mass="10592">MTHWPRIPTELTALINPDLHGAACTGHAPLFDAPGKNERLLDAEDRHDQARQMCARCPVTVRCAQALLDLPLGQREGIWAGVDARQVTTTLEGVNVV</sequence>
<feature type="domain" description="4Fe-4S Wbl-type" evidence="1">
    <location>
        <begin position="23"/>
        <end position="89"/>
    </location>
</feature>
<organism evidence="2 3">
    <name type="scientific">Corynebacterium humireducens NBRC 106098 = DSM 45392</name>
    <dbReference type="NCBI Taxonomy" id="1223515"/>
    <lineage>
        <taxon>Bacteria</taxon>
        <taxon>Bacillati</taxon>
        <taxon>Actinomycetota</taxon>
        <taxon>Actinomycetes</taxon>
        <taxon>Mycobacteriales</taxon>
        <taxon>Corynebacteriaceae</taxon>
        <taxon>Corynebacterium</taxon>
    </lineage>
</organism>